<dbReference type="EMBL" id="JXTG01000003">
    <property type="protein sequence ID" value="KIP21810.1"/>
    <property type="molecule type" value="Genomic_DNA"/>
</dbReference>
<protein>
    <submittedName>
        <fullName evidence="5">Spore germination protein gerE</fullName>
    </submittedName>
</protein>
<keyword evidence="2" id="KW-0238">DNA-binding</keyword>
<proteinExistence type="predicted"/>
<reference evidence="5 6" key="1">
    <citation type="submission" date="2015-01" db="EMBL/GenBank/DDBJ databases">
        <title>Genome sequence of Anoxybacillus ayderensis strain AB04.</title>
        <authorList>
            <person name="Belduz A.O."/>
            <person name="Canakci S."/>
            <person name="Chan K.-G."/>
            <person name="Kahar U.M."/>
            <person name="Yaakob A.S."/>
            <person name="Chan C.S."/>
            <person name="Goh K.M."/>
        </authorList>
    </citation>
    <scope>NUCLEOTIDE SEQUENCE [LARGE SCALE GENOMIC DNA]</scope>
    <source>
        <strain evidence="5 6">AB04</strain>
    </source>
</reference>
<keyword evidence="3" id="KW-0804">Transcription</keyword>
<organism evidence="5 6">
    <name type="scientific">Anoxybacillus ayderensis</name>
    <dbReference type="NCBI Taxonomy" id="265546"/>
    <lineage>
        <taxon>Bacteria</taxon>
        <taxon>Bacillati</taxon>
        <taxon>Bacillota</taxon>
        <taxon>Bacilli</taxon>
        <taxon>Bacillales</taxon>
        <taxon>Anoxybacillaceae</taxon>
        <taxon>Anoxybacillus</taxon>
    </lineage>
</organism>
<dbReference type="Proteomes" id="UP000032047">
    <property type="component" value="Unassembled WGS sequence"/>
</dbReference>
<dbReference type="PANTHER" id="PTHR44688:SF16">
    <property type="entry name" value="DNA-BINDING TRANSCRIPTIONAL ACTIVATOR DEVR_DOSR"/>
    <property type="match status" value="1"/>
</dbReference>
<dbReference type="PRINTS" id="PR00038">
    <property type="entry name" value="HTHLUXR"/>
</dbReference>
<dbReference type="Gene3D" id="1.10.10.10">
    <property type="entry name" value="Winged helix-like DNA-binding domain superfamily/Winged helix DNA-binding domain"/>
    <property type="match status" value="1"/>
</dbReference>
<dbReference type="PATRIC" id="fig|265546.4.peg.1035"/>
<dbReference type="GO" id="GO:0006355">
    <property type="term" value="P:regulation of DNA-templated transcription"/>
    <property type="evidence" value="ECO:0007669"/>
    <property type="project" value="InterPro"/>
</dbReference>
<dbReference type="InterPro" id="IPR016032">
    <property type="entry name" value="Sig_transdc_resp-reg_C-effctor"/>
</dbReference>
<evidence type="ECO:0000259" key="4">
    <source>
        <dbReference type="PROSITE" id="PS50043"/>
    </source>
</evidence>
<feature type="domain" description="HTH luxR-type" evidence="4">
    <location>
        <begin position="121"/>
        <end position="186"/>
    </location>
</feature>
<comment type="caution">
    <text evidence="5">The sequence shown here is derived from an EMBL/GenBank/DDBJ whole genome shotgun (WGS) entry which is preliminary data.</text>
</comment>
<dbReference type="PROSITE" id="PS00622">
    <property type="entry name" value="HTH_LUXR_1"/>
    <property type="match status" value="1"/>
</dbReference>
<dbReference type="CDD" id="cd06170">
    <property type="entry name" value="LuxR_C_like"/>
    <property type="match status" value="1"/>
</dbReference>
<dbReference type="AlphaFoldDB" id="A0A0D0G8X9"/>
<sequence length="186" mass="22025">MNCIHLLKTTLSCFEHSIAQPTVLIVDGEIIFSYDSSEDIKYFFYKNESYLKQQTADISRPMLLQYGLTNWMVFPIETKIKNCEALLFVSYPYHNDTHHYITCLIETLALIIQKKYRDELLALEIKQLSEREKQIFFLILKGYSNKEIARELVLSQHTIKNHVNNVFQKLDVKRRSQLIAKFNHFL</sequence>
<evidence type="ECO:0000256" key="1">
    <source>
        <dbReference type="ARBA" id="ARBA00023015"/>
    </source>
</evidence>
<evidence type="ECO:0000313" key="6">
    <source>
        <dbReference type="Proteomes" id="UP000032047"/>
    </source>
</evidence>
<dbReference type="SUPFAM" id="SSF46894">
    <property type="entry name" value="C-terminal effector domain of the bipartite response regulators"/>
    <property type="match status" value="1"/>
</dbReference>
<accession>A0A0D0G8X9</accession>
<dbReference type="PANTHER" id="PTHR44688">
    <property type="entry name" value="DNA-BINDING TRANSCRIPTIONAL ACTIVATOR DEVR_DOSR"/>
    <property type="match status" value="1"/>
</dbReference>
<gene>
    <name evidence="5" type="ORF">JV16_01010</name>
</gene>
<dbReference type="Pfam" id="PF00196">
    <property type="entry name" value="GerE"/>
    <property type="match status" value="1"/>
</dbReference>
<dbReference type="PROSITE" id="PS50043">
    <property type="entry name" value="HTH_LUXR_2"/>
    <property type="match status" value="1"/>
</dbReference>
<evidence type="ECO:0000256" key="2">
    <source>
        <dbReference type="ARBA" id="ARBA00023125"/>
    </source>
</evidence>
<dbReference type="RefSeq" id="WP_042534573.1">
    <property type="nucleotide sequence ID" value="NZ_JARLVV010000015.1"/>
</dbReference>
<evidence type="ECO:0000256" key="3">
    <source>
        <dbReference type="ARBA" id="ARBA00023163"/>
    </source>
</evidence>
<dbReference type="InterPro" id="IPR000792">
    <property type="entry name" value="Tscrpt_reg_LuxR_C"/>
</dbReference>
<dbReference type="InterPro" id="IPR036388">
    <property type="entry name" value="WH-like_DNA-bd_sf"/>
</dbReference>
<name>A0A0D0G8X9_9BACL</name>
<evidence type="ECO:0000313" key="5">
    <source>
        <dbReference type="EMBL" id="KIP21810.1"/>
    </source>
</evidence>
<dbReference type="GO" id="GO:0003677">
    <property type="term" value="F:DNA binding"/>
    <property type="evidence" value="ECO:0007669"/>
    <property type="project" value="UniProtKB-KW"/>
</dbReference>
<keyword evidence="6" id="KW-1185">Reference proteome</keyword>
<dbReference type="SMART" id="SM00421">
    <property type="entry name" value="HTH_LUXR"/>
    <property type="match status" value="1"/>
</dbReference>
<keyword evidence="1" id="KW-0805">Transcription regulation</keyword>